<dbReference type="EMBL" id="JAALHA020000037">
    <property type="protein sequence ID" value="MDR9900634.1"/>
    <property type="molecule type" value="Genomic_DNA"/>
</dbReference>
<evidence type="ECO:0000313" key="3">
    <source>
        <dbReference type="Proteomes" id="UP000667802"/>
    </source>
</evidence>
<keyword evidence="1" id="KW-0732">Signal</keyword>
<dbReference type="AlphaFoldDB" id="A0AAP5MEA3"/>
<name>A0AAP5MEA3_9CYAN</name>
<feature type="chain" id="PRO_5042900456" evidence="1">
    <location>
        <begin position="24"/>
        <end position="155"/>
    </location>
</feature>
<protein>
    <submittedName>
        <fullName evidence="2">Uncharacterized protein</fullName>
    </submittedName>
</protein>
<dbReference type="RefSeq" id="WP_208341743.1">
    <property type="nucleotide sequence ID" value="NZ_CAWQFN010000023.1"/>
</dbReference>
<evidence type="ECO:0000256" key="1">
    <source>
        <dbReference type="SAM" id="SignalP"/>
    </source>
</evidence>
<sequence>MNTTLNALAIVISLFSLMSSVFASPIPLRPGLYFRNKSIPYKYIEIAKKGNKYCYHGVSTHGVSYASLIPVPNHPNIYKLAKESNNESDNLYVAQTDKENIDFGTMKEVINHASNSTSKHSFGANSLEDDIRKDSYIQQCFNSQKPFSLIIPSRH</sequence>
<gene>
    <name evidence="2" type="ORF">G7B40_039795</name>
</gene>
<feature type="signal peptide" evidence="1">
    <location>
        <begin position="1"/>
        <end position="23"/>
    </location>
</feature>
<reference evidence="3" key="1">
    <citation type="journal article" date="2021" name="Science">
        <title>Hunting the eagle killer: A cyanobacterial neurotoxin causes vacuolar myelinopathy.</title>
        <authorList>
            <person name="Breinlinger S."/>
            <person name="Phillips T.J."/>
            <person name="Haram B.N."/>
            <person name="Mares J."/>
            <person name="Martinez Yerena J.A."/>
            <person name="Hrouzek P."/>
            <person name="Sobotka R."/>
            <person name="Henderson W.M."/>
            <person name="Schmieder P."/>
            <person name="Williams S.M."/>
            <person name="Lauderdale J.D."/>
            <person name="Wilde H.D."/>
            <person name="Gerrin W."/>
            <person name="Kust A."/>
            <person name="Washington J.W."/>
            <person name="Wagner C."/>
            <person name="Geier B."/>
            <person name="Liebeke M."/>
            <person name="Enke H."/>
            <person name="Niedermeyer T.H.J."/>
            <person name="Wilde S.B."/>
        </authorList>
    </citation>
    <scope>NUCLEOTIDE SEQUENCE [LARGE SCALE GENOMIC DNA]</scope>
    <source>
        <strain evidence="3">Thurmond2011</strain>
    </source>
</reference>
<keyword evidence="3" id="KW-1185">Reference proteome</keyword>
<accession>A0AAP5MEA3</accession>
<comment type="caution">
    <text evidence="2">The sequence shown here is derived from an EMBL/GenBank/DDBJ whole genome shotgun (WGS) entry which is preliminary data.</text>
</comment>
<organism evidence="2 3">
    <name type="scientific">Aetokthonos hydrillicola Thurmond2011</name>
    <dbReference type="NCBI Taxonomy" id="2712845"/>
    <lineage>
        <taxon>Bacteria</taxon>
        <taxon>Bacillati</taxon>
        <taxon>Cyanobacteriota</taxon>
        <taxon>Cyanophyceae</taxon>
        <taxon>Nostocales</taxon>
        <taxon>Hapalosiphonaceae</taxon>
        <taxon>Aetokthonos</taxon>
    </lineage>
</organism>
<proteinExistence type="predicted"/>
<dbReference type="Proteomes" id="UP000667802">
    <property type="component" value="Unassembled WGS sequence"/>
</dbReference>
<evidence type="ECO:0000313" key="2">
    <source>
        <dbReference type="EMBL" id="MDR9900634.1"/>
    </source>
</evidence>